<accession>A0ABT9ZQK4</accession>
<dbReference type="EMBL" id="JAUSUG010000002">
    <property type="protein sequence ID" value="MDQ0253521.1"/>
    <property type="molecule type" value="Genomic_DNA"/>
</dbReference>
<organism evidence="2 3">
    <name type="scientific">Evansella vedderi</name>
    <dbReference type="NCBI Taxonomy" id="38282"/>
    <lineage>
        <taxon>Bacteria</taxon>
        <taxon>Bacillati</taxon>
        <taxon>Bacillota</taxon>
        <taxon>Bacilli</taxon>
        <taxon>Bacillales</taxon>
        <taxon>Bacillaceae</taxon>
        <taxon>Evansella</taxon>
    </lineage>
</organism>
<proteinExistence type="predicted"/>
<sequence length="40" mass="4451">MDIQEQLNQASFKEIDRLTDGTAAKGQRKRDKGTVSASQK</sequence>
<reference evidence="2 3" key="1">
    <citation type="submission" date="2023-07" db="EMBL/GenBank/DDBJ databases">
        <title>Genomic Encyclopedia of Type Strains, Phase IV (KMG-IV): sequencing the most valuable type-strain genomes for metagenomic binning, comparative biology and taxonomic classification.</title>
        <authorList>
            <person name="Goeker M."/>
        </authorList>
    </citation>
    <scope>NUCLEOTIDE SEQUENCE [LARGE SCALE GENOMIC DNA]</scope>
    <source>
        <strain evidence="2 3">DSM 9768</strain>
    </source>
</reference>
<feature type="region of interest" description="Disordered" evidence="1">
    <location>
        <begin position="18"/>
        <end position="40"/>
    </location>
</feature>
<comment type="caution">
    <text evidence="2">The sequence shown here is derived from an EMBL/GenBank/DDBJ whole genome shotgun (WGS) entry which is preliminary data.</text>
</comment>
<evidence type="ECO:0000313" key="3">
    <source>
        <dbReference type="Proteomes" id="UP001230005"/>
    </source>
</evidence>
<name>A0ABT9ZQK4_9BACI</name>
<evidence type="ECO:0000256" key="1">
    <source>
        <dbReference type="SAM" id="MobiDB-lite"/>
    </source>
</evidence>
<keyword evidence="3" id="KW-1185">Reference proteome</keyword>
<evidence type="ECO:0000313" key="2">
    <source>
        <dbReference type="EMBL" id="MDQ0253521.1"/>
    </source>
</evidence>
<gene>
    <name evidence="2" type="ORF">J2S74_000893</name>
</gene>
<dbReference type="RefSeq" id="WP_307322277.1">
    <property type="nucleotide sequence ID" value="NZ_JAUSUG010000002.1"/>
</dbReference>
<protein>
    <submittedName>
        <fullName evidence="2">Uncharacterized protein</fullName>
    </submittedName>
</protein>
<dbReference type="Proteomes" id="UP001230005">
    <property type="component" value="Unassembled WGS sequence"/>
</dbReference>